<evidence type="ECO:0000313" key="5">
    <source>
        <dbReference type="EMBL" id="MFC4133925.1"/>
    </source>
</evidence>
<proteinExistence type="inferred from homology"/>
<evidence type="ECO:0000256" key="2">
    <source>
        <dbReference type="ARBA" id="ARBA00007639"/>
    </source>
</evidence>
<comment type="subcellular location">
    <subcellularLocation>
        <location evidence="1">Cell envelope</location>
    </subcellularLocation>
</comment>
<evidence type="ECO:0000256" key="3">
    <source>
        <dbReference type="ARBA" id="ARBA00022729"/>
    </source>
</evidence>
<comment type="similarity">
    <text evidence="2">Belongs to the bacterial solute-binding protein 2 family.</text>
</comment>
<keyword evidence="6" id="KW-1185">Reference proteome</keyword>
<organism evidence="5 6">
    <name type="scientific">Hamadaea flava</name>
    <dbReference type="NCBI Taxonomy" id="1742688"/>
    <lineage>
        <taxon>Bacteria</taxon>
        <taxon>Bacillati</taxon>
        <taxon>Actinomycetota</taxon>
        <taxon>Actinomycetes</taxon>
        <taxon>Micromonosporales</taxon>
        <taxon>Micromonosporaceae</taxon>
        <taxon>Hamadaea</taxon>
    </lineage>
</organism>
<name>A0ABV8LUK9_9ACTN</name>
<feature type="domain" description="Periplasmic binding protein" evidence="4">
    <location>
        <begin position="5"/>
        <end position="269"/>
    </location>
</feature>
<evidence type="ECO:0000313" key="6">
    <source>
        <dbReference type="Proteomes" id="UP001595816"/>
    </source>
</evidence>
<comment type="caution">
    <text evidence="5">The sequence shown here is derived from an EMBL/GenBank/DDBJ whole genome shotgun (WGS) entry which is preliminary data.</text>
</comment>
<keyword evidence="3" id="KW-0732">Signal</keyword>
<dbReference type="PANTHER" id="PTHR46847:SF1">
    <property type="entry name" value="D-ALLOSE-BINDING PERIPLASMIC PROTEIN-RELATED"/>
    <property type="match status" value="1"/>
</dbReference>
<dbReference type="SUPFAM" id="SSF53822">
    <property type="entry name" value="Periplasmic binding protein-like I"/>
    <property type="match status" value="1"/>
</dbReference>
<evidence type="ECO:0000256" key="1">
    <source>
        <dbReference type="ARBA" id="ARBA00004196"/>
    </source>
</evidence>
<sequence>MGKTVVFVAATMTNPGIAGVAKGTSEAAGAIGWNLQVIDGDGTPAGINLAFSQALGLDPDGIIVAGFDTKLTSRQVRQAKAAGIPLVGWHVADTPRPGAGSELFANVTTDVQDVARISAQWIIAESGGSAGVVIFTDLSIPFARNKSQLIKRALEDCSGVKILSTEDIPIADSSNQTPQRTASLIGRLGDAWTYSVAINDLYFADAAAALHDAGKPGDGAPLNLGAGDGDPMAFNSIRTGHYQAATVPEPLLEQGWQTIDELNRALSGKPRSGYVAPVHLTTIDNIDGATYWEPADNYREHYMQVWRR</sequence>
<dbReference type="PANTHER" id="PTHR46847">
    <property type="entry name" value="D-ALLOSE-BINDING PERIPLASMIC PROTEIN-RELATED"/>
    <property type="match status" value="1"/>
</dbReference>
<dbReference type="Pfam" id="PF13407">
    <property type="entry name" value="Peripla_BP_4"/>
    <property type="match status" value="1"/>
</dbReference>
<accession>A0ABV8LUK9</accession>
<dbReference type="Gene3D" id="3.40.50.2300">
    <property type="match status" value="2"/>
</dbReference>
<dbReference type="RefSeq" id="WP_253761875.1">
    <property type="nucleotide sequence ID" value="NZ_JAMZDZ010000001.1"/>
</dbReference>
<protein>
    <submittedName>
        <fullName evidence="5">Substrate-binding domain-containing protein</fullName>
    </submittedName>
</protein>
<dbReference type="InterPro" id="IPR028082">
    <property type="entry name" value="Peripla_BP_I"/>
</dbReference>
<dbReference type="EMBL" id="JBHSAY010000015">
    <property type="protein sequence ID" value="MFC4133925.1"/>
    <property type="molecule type" value="Genomic_DNA"/>
</dbReference>
<evidence type="ECO:0000259" key="4">
    <source>
        <dbReference type="Pfam" id="PF13407"/>
    </source>
</evidence>
<gene>
    <name evidence="5" type="ORF">ACFOZ4_25215</name>
</gene>
<reference evidence="6" key="1">
    <citation type="journal article" date="2019" name="Int. J. Syst. Evol. Microbiol.">
        <title>The Global Catalogue of Microorganisms (GCM) 10K type strain sequencing project: providing services to taxonomists for standard genome sequencing and annotation.</title>
        <authorList>
            <consortium name="The Broad Institute Genomics Platform"/>
            <consortium name="The Broad Institute Genome Sequencing Center for Infectious Disease"/>
            <person name="Wu L."/>
            <person name="Ma J."/>
        </authorList>
    </citation>
    <scope>NUCLEOTIDE SEQUENCE [LARGE SCALE GENOMIC DNA]</scope>
    <source>
        <strain evidence="6">CGMCC 4.7289</strain>
    </source>
</reference>
<dbReference type="InterPro" id="IPR025997">
    <property type="entry name" value="SBP_2_dom"/>
</dbReference>
<dbReference type="Proteomes" id="UP001595816">
    <property type="component" value="Unassembled WGS sequence"/>
</dbReference>